<dbReference type="InterPro" id="IPR051910">
    <property type="entry name" value="ComF/GntX_DNA_util-trans"/>
</dbReference>
<dbReference type="RefSeq" id="WP_059426249.1">
    <property type="nucleotide sequence ID" value="NZ_FAVB01000002.1"/>
</dbReference>
<evidence type="ECO:0000256" key="1">
    <source>
        <dbReference type="ARBA" id="ARBA00008007"/>
    </source>
</evidence>
<dbReference type="PANTHER" id="PTHR47505:SF1">
    <property type="entry name" value="DNA UTILIZATION PROTEIN YHGH"/>
    <property type="match status" value="1"/>
</dbReference>
<dbReference type="EMBL" id="FAVB01000002">
    <property type="protein sequence ID" value="CUU76705.1"/>
    <property type="molecule type" value="Genomic_DNA"/>
</dbReference>
<reference evidence="2 3" key="1">
    <citation type="submission" date="2015-11" db="EMBL/GenBank/DDBJ databases">
        <authorList>
            <consortium name="Pathogen Informatics"/>
        </authorList>
    </citation>
    <scope>NUCLEOTIDE SEQUENCE [LARGE SCALE GENOMIC DNA]</scope>
    <source>
        <strain evidence="2 3">006A-0059</strain>
    </source>
</reference>
<dbReference type="AlphaFoldDB" id="A0A0S4SDL1"/>
<dbReference type="Proteomes" id="UP000052237">
    <property type="component" value="Unassembled WGS sequence"/>
</dbReference>
<name>A0A0S4SDL1_CAMHY</name>
<sequence>MRCLKCGSFTFKFICKNCKRVLSEFESGYRDIDGFKVYSFYKYDDIRSLIHSKHQMHGHFVFRELAKLSFSKFADTFKFENVVNIIALDDQTSSGYSHTAVLAHSMKSESLKPIYGALRATNKVKYSGKTLEFRKNNPRNFKLLKEISNPIILVDDIITTGSSMKEAKNLLLSCGKLPLFGLVLADARE</sequence>
<proteinExistence type="inferred from homology"/>
<gene>
    <name evidence="2" type="ORF">ERS686654_00789</name>
</gene>
<dbReference type="PANTHER" id="PTHR47505">
    <property type="entry name" value="DNA UTILIZATION PROTEIN YHGH"/>
    <property type="match status" value="1"/>
</dbReference>
<dbReference type="SUPFAM" id="SSF53271">
    <property type="entry name" value="PRTase-like"/>
    <property type="match status" value="1"/>
</dbReference>
<keyword evidence="3" id="KW-1185">Reference proteome</keyword>
<dbReference type="InterPro" id="IPR000836">
    <property type="entry name" value="PRTase_dom"/>
</dbReference>
<dbReference type="InterPro" id="IPR029057">
    <property type="entry name" value="PRTase-like"/>
</dbReference>
<comment type="similarity">
    <text evidence="1">Belongs to the ComF/GntX family.</text>
</comment>
<evidence type="ECO:0000313" key="3">
    <source>
        <dbReference type="Proteomes" id="UP000052237"/>
    </source>
</evidence>
<protein>
    <submittedName>
        <fullName evidence="2">Transformation system protein</fullName>
    </submittedName>
</protein>
<accession>A0A0S4SDL1</accession>
<dbReference type="Gene3D" id="3.40.50.2020">
    <property type="match status" value="1"/>
</dbReference>
<evidence type="ECO:0000313" key="2">
    <source>
        <dbReference type="EMBL" id="CUU76705.1"/>
    </source>
</evidence>
<dbReference type="CDD" id="cd06223">
    <property type="entry name" value="PRTases_typeI"/>
    <property type="match status" value="1"/>
</dbReference>
<organism evidence="2 3">
    <name type="scientific">Campylobacter hyointestinalis subsp. hyointestinalis</name>
    <dbReference type="NCBI Taxonomy" id="91352"/>
    <lineage>
        <taxon>Bacteria</taxon>
        <taxon>Pseudomonadati</taxon>
        <taxon>Campylobacterota</taxon>
        <taxon>Epsilonproteobacteria</taxon>
        <taxon>Campylobacterales</taxon>
        <taxon>Campylobacteraceae</taxon>
        <taxon>Campylobacter</taxon>
    </lineage>
</organism>
<comment type="caution">
    <text evidence="2">The sequence shown here is derived from an EMBL/GenBank/DDBJ whole genome shotgun (WGS) entry which is preliminary data.</text>
</comment>